<evidence type="ECO:0008006" key="2">
    <source>
        <dbReference type="Google" id="ProtNLM"/>
    </source>
</evidence>
<protein>
    <recommendedName>
        <fullName evidence="2">DUF2188 domain-containing protein</fullName>
    </recommendedName>
</protein>
<evidence type="ECO:0000313" key="1">
    <source>
        <dbReference type="EMBL" id="KKN91578.1"/>
    </source>
</evidence>
<sequence>MHASELNYCVEPTDGRWTVSFCHSPHGIFDRRIDAIRSALSDADRVERMGHKVTVIVARPANAPDLAQRVLRPTH</sequence>
<dbReference type="EMBL" id="LAZR01000102">
    <property type="protein sequence ID" value="KKN91578.1"/>
    <property type="molecule type" value="Genomic_DNA"/>
</dbReference>
<reference evidence="1" key="1">
    <citation type="journal article" date="2015" name="Nature">
        <title>Complex archaea that bridge the gap between prokaryotes and eukaryotes.</title>
        <authorList>
            <person name="Spang A."/>
            <person name="Saw J.H."/>
            <person name="Jorgensen S.L."/>
            <person name="Zaremba-Niedzwiedzka K."/>
            <person name="Martijn J."/>
            <person name="Lind A.E."/>
            <person name="van Eijk R."/>
            <person name="Schleper C."/>
            <person name="Guy L."/>
            <person name="Ettema T.J."/>
        </authorList>
    </citation>
    <scope>NUCLEOTIDE SEQUENCE</scope>
</reference>
<gene>
    <name evidence="1" type="ORF">LCGC14_0216870</name>
</gene>
<name>A0A0F9XHZ5_9ZZZZ</name>
<organism evidence="1">
    <name type="scientific">marine sediment metagenome</name>
    <dbReference type="NCBI Taxonomy" id="412755"/>
    <lineage>
        <taxon>unclassified sequences</taxon>
        <taxon>metagenomes</taxon>
        <taxon>ecological metagenomes</taxon>
    </lineage>
</organism>
<comment type="caution">
    <text evidence="1">The sequence shown here is derived from an EMBL/GenBank/DDBJ whole genome shotgun (WGS) entry which is preliminary data.</text>
</comment>
<accession>A0A0F9XHZ5</accession>
<proteinExistence type="predicted"/>
<dbReference type="AlphaFoldDB" id="A0A0F9XHZ5"/>